<dbReference type="SUPFAM" id="SSF53335">
    <property type="entry name" value="S-adenosyl-L-methionine-dependent methyltransferases"/>
    <property type="match status" value="1"/>
</dbReference>
<dbReference type="Proteomes" id="UP000569329">
    <property type="component" value="Unassembled WGS sequence"/>
</dbReference>
<dbReference type="EMBL" id="JACGWZ010000001">
    <property type="protein sequence ID" value="MBA8824161.1"/>
    <property type="molecule type" value="Genomic_DNA"/>
</dbReference>
<evidence type="ECO:0000313" key="1">
    <source>
        <dbReference type="EMBL" id="MBA8824161.1"/>
    </source>
</evidence>
<dbReference type="PIRSF" id="PIRSF017393">
    <property type="entry name" value="MTase_SAV2177"/>
    <property type="match status" value="1"/>
</dbReference>
<name>A0A839DY57_9PSEU</name>
<keyword evidence="2" id="KW-1185">Reference proteome</keyword>
<organism evidence="1 2">
    <name type="scientific">Halosaccharopolyspora lacisalsi</name>
    <dbReference type="NCBI Taxonomy" id="1000566"/>
    <lineage>
        <taxon>Bacteria</taxon>
        <taxon>Bacillati</taxon>
        <taxon>Actinomycetota</taxon>
        <taxon>Actinomycetes</taxon>
        <taxon>Pseudonocardiales</taxon>
        <taxon>Pseudonocardiaceae</taxon>
        <taxon>Halosaccharopolyspora</taxon>
    </lineage>
</organism>
<dbReference type="AlphaFoldDB" id="A0A839DY57"/>
<protein>
    <recommendedName>
        <fullName evidence="3">S-adenosyl methyltransferase</fullName>
    </recommendedName>
</protein>
<dbReference type="Pfam" id="PF04672">
    <property type="entry name" value="Methyltransf_19"/>
    <property type="match status" value="1"/>
</dbReference>
<evidence type="ECO:0008006" key="3">
    <source>
        <dbReference type="Google" id="ProtNLM"/>
    </source>
</evidence>
<reference evidence="1 2" key="1">
    <citation type="submission" date="2020-07" db="EMBL/GenBank/DDBJ databases">
        <title>Sequencing the genomes of 1000 actinobacteria strains.</title>
        <authorList>
            <person name="Klenk H.-P."/>
        </authorList>
    </citation>
    <scope>NUCLEOTIDE SEQUENCE [LARGE SCALE GENOMIC DNA]</scope>
    <source>
        <strain evidence="1 2">DSM 45975</strain>
    </source>
</reference>
<evidence type="ECO:0000313" key="2">
    <source>
        <dbReference type="Proteomes" id="UP000569329"/>
    </source>
</evidence>
<proteinExistence type="predicted"/>
<dbReference type="Gene3D" id="3.40.50.150">
    <property type="entry name" value="Vaccinia Virus protein VP39"/>
    <property type="match status" value="1"/>
</dbReference>
<dbReference type="RefSeq" id="WP_182543306.1">
    <property type="nucleotide sequence ID" value="NZ_JACGWZ010000001.1"/>
</dbReference>
<comment type="caution">
    <text evidence="1">The sequence shown here is derived from an EMBL/GenBank/DDBJ whole genome shotgun (WGS) entry which is preliminary data.</text>
</comment>
<sequence>MFQDAELAAQVAHADFDQPNIARMYDYHLGGSANFAIDRTTAEQALRVAPTERDYCWANRAFLGRAVRILVTDHGIDQFLDLGSGVPTVGNVHEIAHQHNPATRVAYVDWEAIACHHARHLLGAEEQRVTVTEADVGDPETVLNAAGVAGLLDFTRPIAVLAFGILDILPTTDGAGLVARYRDACVPGSALAVSNNAQLTRTDQEVAGLRSLLVDTSTPNLHMRTPEEVAALLPGYTLLDPGVVPAALWRPDQPVTDHEAQRGNVYGAVGILP</sequence>
<dbReference type="InterPro" id="IPR029063">
    <property type="entry name" value="SAM-dependent_MTases_sf"/>
</dbReference>
<gene>
    <name evidence="1" type="ORF">FHX42_001490</name>
</gene>
<accession>A0A839DY57</accession>
<dbReference type="InterPro" id="IPR006764">
    <property type="entry name" value="SAM_dep_MeTrfase_SAV2177_type"/>
</dbReference>